<accession>J9G201</accession>
<proteinExistence type="predicted"/>
<dbReference type="EMBL" id="AMCI01003032">
    <property type="protein sequence ID" value="EJX01247.1"/>
    <property type="molecule type" value="Genomic_DNA"/>
</dbReference>
<reference evidence="1" key="1">
    <citation type="journal article" date="2012" name="PLoS ONE">
        <title>Gene sets for utilization of primary and secondary nutrition supplies in the distal gut of endangered iberian lynx.</title>
        <authorList>
            <person name="Alcaide M."/>
            <person name="Messina E."/>
            <person name="Richter M."/>
            <person name="Bargiela R."/>
            <person name="Peplies J."/>
            <person name="Huws S.A."/>
            <person name="Newbold C.J."/>
            <person name="Golyshin P.N."/>
            <person name="Simon M.A."/>
            <person name="Lopez G."/>
            <person name="Yakimov M.M."/>
            <person name="Ferrer M."/>
        </authorList>
    </citation>
    <scope>NUCLEOTIDE SEQUENCE</scope>
</reference>
<feature type="non-terminal residue" evidence="1">
    <location>
        <position position="37"/>
    </location>
</feature>
<sequence length="37" mass="4127">MAEFVKLNPDELAALHEQNPLLMSYNVEFAEVTGGTF</sequence>
<evidence type="ECO:0000313" key="1">
    <source>
        <dbReference type="EMBL" id="EJX01247.1"/>
    </source>
</evidence>
<organism evidence="1">
    <name type="scientific">gut metagenome</name>
    <dbReference type="NCBI Taxonomy" id="749906"/>
    <lineage>
        <taxon>unclassified sequences</taxon>
        <taxon>metagenomes</taxon>
        <taxon>organismal metagenomes</taxon>
    </lineage>
</organism>
<comment type="caution">
    <text evidence="1">The sequence shown here is derived from an EMBL/GenBank/DDBJ whole genome shotgun (WGS) entry which is preliminary data.</text>
</comment>
<dbReference type="AlphaFoldDB" id="J9G201"/>
<protein>
    <submittedName>
        <fullName evidence="1">Uncharacterized protein</fullName>
    </submittedName>
</protein>
<name>J9G201_9ZZZZ</name>
<gene>
    <name evidence="1" type="ORF">EVA_10649</name>
</gene>